<sequence length="769" mass="87811">MEYLFLTSFSDIASDWSDHALWWPEKNKWLTRARSTLDQYNVQADAKLQFTPMHKNLKVQLPDLQVLELRIDCSVKCFTAVVQTCKELDIASDWSDHALWWPEKNKWLTRARSTLDQYNVQADAKLQFTPMHKNLKVQLPDLQVLELRIDCSVKCFTAVVQTCKELGIRRPEELSFMRKWDRDDLKRVAKEAHKRKKKGESDVVNSPLSANGTQMHNSQGSLDGGKLSPYPSRSPSGPSPNSTLARGSPHNLSTSISGYSTINGGSALSPGSMHSLSFEGSMESSLANSPPVPAKEAFQYLYRPKNFAEKARINCAWFDSSVSLMEQGIRENDFIMLKFKFYNFYDLNPKYDAIRINQIYEQAKWALISEEIDCTEEEMMVFAALQFQIQLQSGLPQPDLDASGSHNNLSNNHTEEDEIDAALKDLQESLEGSAVSSHGDITQIPELCDYVKFFKPRKLTLKSYKRYYATFKDTFISFYRSKEESQGPPAMPRIDVRGCEAQPDVNLSAKKYGIKLFVPEPEGMSEIFLRFEMEEQYCRWMAACKLASTGRTMADSSYEAEVRALQSFLGMQHPVVAPQSPQNTSHSTTQSSNHSTANSINQADIQPEDYVASRFFRKIKSKSLVSKIMEAHSNVQEMTLMEAKLAYITAWQSLPEYGITYFRIKMLNSKKEEMAGIASNRIIRMDLNSGDSLKTWRYNIMQTWHVNWEVDHVILEFENEKVTFSALECSSKIIHEFIGGYIFLSMRASDKNQSLNEEMFHKLTGGWHE</sequence>
<dbReference type="CDD" id="cd17096">
    <property type="entry name" value="FERM_F1_kindlins"/>
    <property type="match status" value="1"/>
</dbReference>
<dbReference type="InterPro" id="IPR001849">
    <property type="entry name" value="PH_domain"/>
</dbReference>
<evidence type="ECO:0000256" key="1">
    <source>
        <dbReference type="SAM" id="MobiDB-lite"/>
    </source>
</evidence>
<dbReference type="PANTHER" id="PTHR16160:SF13">
    <property type="entry name" value="FERMITIN 2-RELATED"/>
    <property type="match status" value="1"/>
</dbReference>
<proteinExistence type="predicted"/>
<feature type="compositionally biased region" description="Polar residues" evidence="1">
    <location>
        <begin position="203"/>
        <end position="221"/>
    </location>
</feature>
<dbReference type="Gene3D" id="2.30.29.30">
    <property type="entry name" value="Pleckstrin-homology domain (PH domain)/Phosphotyrosine-binding domain (PTB)"/>
    <property type="match status" value="2"/>
</dbReference>
<name>A0AAV4A8Z8_9GAST</name>
<dbReference type="PROSITE" id="PS50003">
    <property type="entry name" value="PH_DOMAIN"/>
    <property type="match status" value="1"/>
</dbReference>
<dbReference type="Pfam" id="PF18124">
    <property type="entry name" value="Kindlin_2_N"/>
    <property type="match status" value="2"/>
</dbReference>
<dbReference type="GO" id="GO:0030055">
    <property type="term" value="C:cell-substrate junction"/>
    <property type="evidence" value="ECO:0007669"/>
    <property type="project" value="TreeGrafter"/>
</dbReference>
<dbReference type="InterPro" id="IPR011993">
    <property type="entry name" value="PH-like_dom_sf"/>
</dbReference>
<evidence type="ECO:0000259" key="2">
    <source>
        <dbReference type="PROSITE" id="PS50003"/>
    </source>
</evidence>
<dbReference type="Gene3D" id="3.10.20.90">
    <property type="entry name" value="Phosphatidylinositol 3-kinase Catalytic Subunit, Chain A, domain 1"/>
    <property type="match status" value="3"/>
</dbReference>
<dbReference type="AlphaFoldDB" id="A0AAV4A8Z8"/>
<dbReference type="Proteomes" id="UP000735302">
    <property type="component" value="Unassembled WGS sequence"/>
</dbReference>
<evidence type="ECO:0000313" key="3">
    <source>
        <dbReference type="EMBL" id="GFO04129.1"/>
    </source>
</evidence>
<reference evidence="3 4" key="1">
    <citation type="journal article" date="2021" name="Elife">
        <title>Chloroplast acquisition without the gene transfer in kleptoplastic sea slugs, Plakobranchus ocellatus.</title>
        <authorList>
            <person name="Maeda T."/>
            <person name="Takahashi S."/>
            <person name="Yoshida T."/>
            <person name="Shimamura S."/>
            <person name="Takaki Y."/>
            <person name="Nagai Y."/>
            <person name="Toyoda A."/>
            <person name="Suzuki Y."/>
            <person name="Arimoto A."/>
            <person name="Ishii H."/>
            <person name="Satoh N."/>
            <person name="Nishiyama T."/>
            <person name="Hasebe M."/>
            <person name="Maruyama T."/>
            <person name="Minagawa J."/>
            <person name="Obokata J."/>
            <person name="Shigenobu S."/>
        </authorList>
    </citation>
    <scope>NUCLEOTIDE SEQUENCE [LARGE SCALE GENOMIC DNA]</scope>
</reference>
<dbReference type="GO" id="GO:0007229">
    <property type="term" value="P:integrin-mediated signaling pathway"/>
    <property type="evidence" value="ECO:0007669"/>
    <property type="project" value="InterPro"/>
</dbReference>
<dbReference type="InterPro" id="IPR035963">
    <property type="entry name" value="FERM_2"/>
</dbReference>
<comment type="caution">
    <text evidence="3">The sequence shown here is derived from an EMBL/GenBank/DDBJ whole genome shotgun (WGS) entry which is preliminary data.</text>
</comment>
<dbReference type="SMART" id="SM00295">
    <property type="entry name" value="B41"/>
    <property type="match status" value="1"/>
</dbReference>
<evidence type="ECO:0000313" key="4">
    <source>
        <dbReference type="Proteomes" id="UP000735302"/>
    </source>
</evidence>
<protein>
    <submittedName>
        <fullName evidence="3">Fermitin family</fullName>
    </submittedName>
</protein>
<dbReference type="SUPFAM" id="SSF47031">
    <property type="entry name" value="Second domain of FERM"/>
    <property type="match status" value="1"/>
</dbReference>
<keyword evidence="4" id="KW-1185">Reference proteome</keyword>
<dbReference type="GO" id="GO:0005178">
    <property type="term" value="F:integrin binding"/>
    <property type="evidence" value="ECO:0007669"/>
    <property type="project" value="TreeGrafter"/>
</dbReference>
<dbReference type="EMBL" id="BLXT01003735">
    <property type="protein sequence ID" value="GFO04129.1"/>
    <property type="molecule type" value="Genomic_DNA"/>
</dbReference>
<dbReference type="SUPFAM" id="SSF50729">
    <property type="entry name" value="PH domain-like"/>
    <property type="match status" value="2"/>
</dbReference>
<organism evidence="3 4">
    <name type="scientific">Plakobranchus ocellatus</name>
    <dbReference type="NCBI Taxonomy" id="259542"/>
    <lineage>
        <taxon>Eukaryota</taxon>
        <taxon>Metazoa</taxon>
        <taxon>Spiralia</taxon>
        <taxon>Lophotrochozoa</taxon>
        <taxon>Mollusca</taxon>
        <taxon>Gastropoda</taxon>
        <taxon>Heterobranchia</taxon>
        <taxon>Euthyneura</taxon>
        <taxon>Panpulmonata</taxon>
        <taxon>Sacoglossa</taxon>
        <taxon>Placobranchoidea</taxon>
        <taxon>Plakobranchidae</taxon>
        <taxon>Plakobranchus</taxon>
    </lineage>
</organism>
<dbReference type="InterPro" id="IPR019748">
    <property type="entry name" value="FERM_central"/>
</dbReference>
<feature type="region of interest" description="Disordered" evidence="1">
    <location>
        <begin position="190"/>
        <end position="250"/>
    </location>
</feature>
<dbReference type="Pfam" id="PF00169">
    <property type="entry name" value="PH"/>
    <property type="match status" value="1"/>
</dbReference>
<dbReference type="PANTHER" id="PTHR16160">
    <property type="entry name" value="FERMITIN 2-RELATED"/>
    <property type="match status" value="1"/>
</dbReference>
<feature type="region of interest" description="Disordered" evidence="1">
    <location>
        <begin position="576"/>
        <end position="603"/>
    </location>
</feature>
<dbReference type="InterPro" id="IPR040790">
    <property type="entry name" value="Kindlin_2_N"/>
</dbReference>
<feature type="compositionally biased region" description="Low complexity" evidence="1">
    <location>
        <begin position="578"/>
        <end position="596"/>
    </location>
</feature>
<gene>
    <name evidence="3" type="ORF">PoB_003063400</name>
</gene>
<dbReference type="SMART" id="SM00233">
    <property type="entry name" value="PH"/>
    <property type="match status" value="1"/>
</dbReference>
<dbReference type="InterPro" id="IPR019749">
    <property type="entry name" value="Band_41_domain"/>
</dbReference>
<dbReference type="CDD" id="cd14473">
    <property type="entry name" value="FERM_B-lobe"/>
    <property type="match status" value="1"/>
</dbReference>
<dbReference type="InterPro" id="IPR037843">
    <property type="entry name" value="Kindlin/fermitin"/>
</dbReference>
<dbReference type="Gene3D" id="1.20.80.10">
    <property type="match status" value="1"/>
</dbReference>
<dbReference type="Pfam" id="PF00373">
    <property type="entry name" value="FERM_M"/>
    <property type="match status" value="1"/>
</dbReference>
<feature type="compositionally biased region" description="Low complexity" evidence="1">
    <location>
        <begin position="228"/>
        <end position="242"/>
    </location>
</feature>
<accession>A0AAV4A8Z8</accession>
<feature type="domain" description="PH" evidence="2">
    <location>
        <begin position="434"/>
        <end position="549"/>
    </location>
</feature>
<dbReference type="GO" id="GO:0007160">
    <property type="term" value="P:cell-matrix adhesion"/>
    <property type="evidence" value="ECO:0007669"/>
    <property type="project" value="TreeGrafter"/>
</dbReference>
<dbReference type="InterPro" id="IPR014352">
    <property type="entry name" value="FERM/acyl-CoA-bd_prot_sf"/>
</dbReference>